<proteinExistence type="predicted"/>
<dbReference type="Proteomes" id="UP001062846">
    <property type="component" value="Chromosome 3"/>
</dbReference>
<dbReference type="EMBL" id="CM046390">
    <property type="protein sequence ID" value="KAI8563216.1"/>
    <property type="molecule type" value="Genomic_DNA"/>
</dbReference>
<evidence type="ECO:0000313" key="1">
    <source>
        <dbReference type="EMBL" id="KAI8563216.1"/>
    </source>
</evidence>
<sequence>METSAIFFFRDPLLRRFFFLVLSKANKPFLVLAYSSTKAEQSPLSQAIPDGDEHTTIEGGGDSGAVKVPAAVAEHEEAVTFDFTGKEVLEALVGLGKGSRKDWDELPVESVAASVEVKEKGSAKNKPDLRTQRLKAAQFVRSLLRPNSYAIVVEHDLSVLDYLLPCQTSFAAFMGNLVCMGLSPLESLPFKFAETPQESAEEIETETYACYGYPTMTKTRGNFRLRVVEGEFTDSQIIVMLGENGTGRQHSPACWIVMWSNWQNVPACLLKPDVIEDSVVEIPEFNVSYKPQKIGPKFQHSVRHLRHQKIRDSYMHPQFVSDVLKPLQIEQLMDQEVVNLSGGELQRVALTLFLEKVLFPHCSMLHCKIYNFWKGAGLLIRSPDSRLFAESASIPSVFLRWILNFFHSPSERERSDGNHVRLVEKQGQLSDYISKDNYRQVFPCGILCTSLPEESIETFDEKVRFQRVRMVATLRLGDRWKKYAEFRTWMRSIVVVRPRYIQPYYYLANALAVPRNLRDGIATRPAWFYAVSWAPLALRLNKIIFQHFGGTLVFKGVLRRMITMVNGILISNTNKQSFIVVLLFFISGIIVTSALIPWKTLIYHRRCNSNCCSIWSMEVGFQKDEQPDVQGPGVWVSTERGATNSPIEYTDISAYRLSLSEDTKALNQLNTLIHEGKDMASVLYTY</sequence>
<protein>
    <submittedName>
        <fullName evidence="1">Uncharacterized protein</fullName>
    </submittedName>
</protein>
<evidence type="ECO:0000313" key="2">
    <source>
        <dbReference type="Proteomes" id="UP001062846"/>
    </source>
</evidence>
<reference evidence="1" key="1">
    <citation type="submission" date="2022-02" db="EMBL/GenBank/DDBJ databases">
        <title>Plant Genome Project.</title>
        <authorList>
            <person name="Zhang R.-G."/>
        </authorList>
    </citation>
    <scope>NUCLEOTIDE SEQUENCE</scope>
    <source>
        <strain evidence="1">AT1</strain>
    </source>
</reference>
<gene>
    <name evidence="1" type="ORF">RHMOL_Rhmol03G0095200</name>
</gene>
<name>A0ACC0PCC7_RHOML</name>
<keyword evidence="2" id="KW-1185">Reference proteome</keyword>
<organism evidence="1 2">
    <name type="scientific">Rhododendron molle</name>
    <name type="common">Chinese azalea</name>
    <name type="synonym">Azalea mollis</name>
    <dbReference type="NCBI Taxonomy" id="49168"/>
    <lineage>
        <taxon>Eukaryota</taxon>
        <taxon>Viridiplantae</taxon>
        <taxon>Streptophyta</taxon>
        <taxon>Embryophyta</taxon>
        <taxon>Tracheophyta</taxon>
        <taxon>Spermatophyta</taxon>
        <taxon>Magnoliopsida</taxon>
        <taxon>eudicotyledons</taxon>
        <taxon>Gunneridae</taxon>
        <taxon>Pentapetalae</taxon>
        <taxon>asterids</taxon>
        <taxon>Ericales</taxon>
        <taxon>Ericaceae</taxon>
        <taxon>Ericoideae</taxon>
        <taxon>Rhodoreae</taxon>
        <taxon>Rhododendron</taxon>
    </lineage>
</organism>
<accession>A0ACC0PCC7</accession>
<comment type="caution">
    <text evidence="1">The sequence shown here is derived from an EMBL/GenBank/DDBJ whole genome shotgun (WGS) entry which is preliminary data.</text>
</comment>